<dbReference type="OMA" id="TMLRHDV"/>
<keyword evidence="3" id="KW-1185">Reference proteome</keyword>
<dbReference type="CDD" id="cd14797">
    <property type="entry name" value="DUF302"/>
    <property type="match status" value="1"/>
</dbReference>
<dbReference type="EMBL" id="NCSJ02000159">
    <property type="protein sequence ID" value="RFU28561.1"/>
    <property type="molecule type" value="Genomic_DNA"/>
</dbReference>
<organism evidence="2 3">
    <name type="scientific">Scytalidium lignicola</name>
    <name type="common">Hyphomycete</name>
    <dbReference type="NCBI Taxonomy" id="5539"/>
    <lineage>
        <taxon>Eukaryota</taxon>
        <taxon>Fungi</taxon>
        <taxon>Dikarya</taxon>
        <taxon>Ascomycota</taxon>
        <taxon>Pezizomycotina</taxon>
        <taxon>Leotiomycetes</taxon>
        <taxon>Leotiomycetes incertae sedis</taxon>
        <taxon>Scytalidium</taxon>
    </lineage>
</organism>
<comment type="caution">
    <text evidence="2">The sequence shown here is derived from an EMBL/GenBank/DDBJ whole genome shotgun (WGS) entry which is preliminary data.</text>
</comment>
<dbReference type="AlphaFoldDB" id="A0A3E2H5J6"/>
<reference evidence="2 3" key="1">
    <citation type="submission" date="2018-05" db="EMBL/GenBank/DDBJ databases">
        <title>Draft genome sequence of Scytalidium lignicola DSM 105466, a ubiquitous saprotrophic fungus.</title>
        <authorList>
            <person name="Buettner E."/>
            <person name="Gebauer A.M."/>
            <person name="Hofrichter M."/>
            <person name="Liers C."/>
            <person name="Kellner H."/>
        </authorList>
    </citation>
    <scope>NUCLEOTIDE SEQUENCE [LARGE SCALE GENOMIC DNA]</scope>
    <source>
        <strain evidence="2 3">DSM 105466</strain>
    </source>
</reference>
<evidence type="ECO:0000259" key="1">
    <source>
        <dbReference type="Pfam" id="PF03625"/>
    </source>
</evidence>
<accession>A0A3E2H5J6</accession>
<feature type="domain" description="DUF302" evidence="1">
    <location>
        <begin position="90"/>
        <end position="128"/>
    </location>
</feature>
<dbReference type="InterPro" id="IPR005180">
    <property type="entry name" value="DUF302"/>
</dbReference>
<name>A0A3E2H5J6_SCYLI</name>
<evidence type="ECO:0000313" key="2">
    <source>
        <dbReference type="EMBL" id="RFU28561.1"/>
    </source>
</evidence>
<dbReference type="SUPFAM" id="SSF103247">
    <property type="entry name" value="TT1751-like"/>
    <property type="match status" value="1"/>
</dbReference>
<dbReference type="Proteomes" id="UP000258309">
    <property type="component" value="Unassembled WGS sequence"/>
</dbReference>
<dbReference type="Pfam" id="PF03625">
    <property type="entry name" value="DUF302"/>
    <property type="match status" value="1"/>
</dbReference>
<protein>
    <recommendedName>
        <fullName evidence="1">DUF302 domain-containing protein</fullName>
    </recommendedName>
</protein>
<gene>
    <name evidence="2" type="ORF">B7463_g7766</name>
</gene>
<dbReference type="OrthoDB" id="5190258at2759"/>
<proteinExistence type="predicted"/>
<sequence length="161" mass="18346">MASRTVDTFQGERVVWTTSSPYDKVLERLNNEIKRPGQSPSKVFLKDNLTKEEFISFYSEIQGPAGFMQFHEFDHGRWIKLFDVGQGLRLKRVILGNPLIAITMLRHDSNAGLCVPIELLIRELEDGKGTQLDQNLSDAVRVLDEKFEKLLEQITGDAIEP</sequence>
<feature type="non-terminal residue" evidence="2">
    <location>
        <position position="1"/>
    </location>
</feature>
<dbReference type="Gene3D" id="3.30.310.70">
    <property type="entry name" value="TT1751-like domain"/>
    <property type="match status" value="1"/>
</dbReference>
<evidence type="ECO:0000313" key="3">
    <source>
        <dbReference type="Proteomes" id="UP000258309"/>
    </source>
</evidence>
<feature type="non-terminal residue" evidence="2">
    <location>
        <position position="161"/>
    </location>
</feature>
<dbReference type="InterPro" id="IPR035923">
    <property type="entry name" value="TT1751-like_sf"/>
</dbReference>